<sequence length="37" mass="4207">MPSAGRPERPNIDQWAVGWDAGRNLQSVRNSVIIQWT</sequence>
<feature type="non-terminal residue" evidence="1">
    <location>
        <position position="37"/>
    </location>
</feature>
<reference evidence="1" key="1">
    <citation type="journal article" date="2015" name="Nature">
        <title>Complex archaea that bridge the gap between prokaryotes and eukaryotes.</title>
        <authorList>
            <person name="Spang A."/>
            <person name="Saw J.H."/>
            <person name="Jorgensen S.L."/>
            <person name="Zaremba-Niedzwiedzka K."/>
            <person name="Martijn J."/>
            <person name="Lind A.E."/>
            <person name="van Eijk R."/>
            <person name="Schleper C."/>
            <person name="Guy L."/>
            <person name="Ettema T.J."/>
        </authorList>
    </citation>
    <scope>NUCLEOTIDE SEQUENCE</scope>
</reference>
<protein>
    <submittedName>
        <fullName evidence="1">Uncharacterized protein</fullName>
    </submittedName>
</protein>
<gene>
    <name evidence="1" type="ORF">LCGC14_2594930</name>
</gene>
<organism evidence="1">
    <name type="scientific">marine sediment metagenome</name>
    <dbReference type="NCBI Taxonomy" id="412755"/>
    <lineage>
        <taxon>unclassified sequences</taxon>
        <taxon>metagenomes</taxon>
        <taxon>ecological metagenomes</taxon>
    </lineage>
</organism>
<accession>A0A0F9AAH4</accession>
<evidence type="ECO:0000313" key="1">
    <source>
        <dbReference type="EMBL" id="KKL06549.1"/>
    </source>
</evidence>
<dbReference type="AlphaFoldDB" id="A0A0F9AAH4"/>
<proteinExistence type="predicted"/>
<comment type="caution">
    <text evidence="1">The sequence shown here is derived from an EMBL/GenBank/DDBJ whole genome shotgun (WGS) entry which is preliminary data.</text>
</comment>
<dbReference type="EMBL" id="LAZR01043659">
    <property type="protein sequence ID" value="KKL06549.1"/>
    <property type="molecule type" value="Genomic_DNA"/>
</dbReference>
<name>A0A0F9AAH4_9ZZZZ</name>